<reference evidence="1 2" key="1">
    <citation type="submission" date="2013-12" db="EMBL/GenBank/DDBJ databases">
        <authorList>
            <consortium name="DOE Joint Genome Institute"/>
            <person name="Eisen J."/>
            <person name="Huntemann M."/>
            <person name="Han J."/>
            <person name="Chen A."/>
            <person name="Kyrpides N."/>
            <person name="Mavromatis K."/>
            <person name="Markowitz V."/>
            <person name="Palaniappan K."/>
            <person name="Ivanova N."/>
            <person name="Schaumberg A."/>
            <person name="Pati A."/>
            <person name="Liolios K."/>
            <person name="Nordberg H.P."/>
            <person name="Cantor M.N."/>
            <person name="Hua S.X."/>
            <person name="Woyke T."/>
        </authorList>
    </citation>
    <scope>NUCLEOTIDE SEQUENCE [LARGE SCALE GENOMIC DNA]</scope>
    <source>
        <strain evidence="2">DSM 19437</strain>
    </source>
</reference>
<dbReference type="Proteomes" id="UP000003586">
    <property type="component" value="Chromosome"/>
</dbReference>
<gene>
    <name evidence="1" type="ORF">NIASO_15280</name>
</gene>
<evidence type="ECO:0008006" key="3">
    <source>
        <dbReference type="Google" id="ProtNLM"/>
    </source>
</evidence>
<dbReference type="AlphaFoldDB" id="W0F4B6"/>
<keyword evidence="2" id="KW-1185">Reference proteome</keyword>
<dbReference type="STRING" id="929713.NIASO_15280"/>
<sequence>MEAALRKKLNAEGGYPTYVVIDQKGTVHPNSITVMSDLSREKFIEAAGLN</sequence>
<evidence type="ECO:0000313" key="2">
    <source>
        <dbReference type="Proteomes" id="UP000003586"/>
    </source>
</evidence>
<name>W0F4B6_9BACT</name>
<evidence type="ECO:0000313" key="1">
    <source>
        <dbReference type="EMBL" id="AHF17852.1"/>
    </source>
</evidence>
<organism evidence="1 2">
    <name type="scientific">Niabella soli DSM 19437</name>
    <dbReference type="NCBI Taxonomy" id="929713"/>
    <lineage>
        <taxon>Bacteria</taxon>
        <taxon>Pseudomonadati</taxon>
        <taxon>Bacteroidota</taxon>
        <taxon>Chitinophagia</taxon>
        <taxon>Chitinophagales</taxon>
        <taxon>Chitinophagaceae</taxon>
        <taxon>Niabella</taxon>
    </lineage>
</organism>
<dbReference type="KEGG" id="nso:NIASO_15280"/>
<dbReference type="HOGENOM" id="CLU_3120337_0_0_10"/>
<dbReference type="EMBL" id="CP007035">
    <property type="protein sequence ID" value="AHF17852.1"/>
    <property type="molecule type" value="Genomic_DNA"/>
</dbReference>
<accession>W0F4B6</accession>
<proteinExistence type="predicted"/>
<protein>
    <recommendedName>
        <fullName evidence="3">Thioredoxin-like fold domain-containing protein</fullName>
    </recommendedName>
</protein>